<evidence type="ECO:0000256" key="1">
    <source>
        <dbReference type="SAM" id="MobiDB-lite"/>
    </source>
</evidence>
<evidence type="ECO:0000313" key="2">
    <source>
        <dbReference type="EMBL" id="NIX77794.1"/>
    </source>
</evidence>
<accession>A0ABX0VF45</accession>
<name>A0ABX0VF45_9HYPH</name>
<proteinExistence type="predicted"/>
<dbReference type="EMBL" id="JAATJS010000004">
    <property type="protein sequence ID" value="NIX77794.1"/>
    <property type="molecule type" value="Genomic_DNA"/>
</dbReference>
<evidence type="ECO:0000313" key="3">
    <source>
        <dbReference type="Proteomes" id="UP000707352"/>
    </source>
</evidence>
<comment type="caution">
    <text evidence="2">The sequence shown here is derived from an EMBL/GenBank/DDBJ whole genome shotgun (WGS) entry which is preliminary data.</text>
</comment>
<dbReference type="RefSeq" id="WP_167673677.1">
    <property type="nucleotide sequence ID" value="NZ_JAATJS010000004.1"/>
</dbReference>
<sequence>MATPRKAERRILSADEFDVVQNTHHPALAKLDKQELDQVTTLLRERRDRTQDILNRQRREIRSKGMGRTTFAEEERGMRRRKAVLREALGRVNKERSRRRREDLKQNARKALAMRGATASAAPLKSRTASKGMTPKENVKGEAILHPMQAGRVSQRTKVAQAKRDNR</sequence>
<keyword evidence="3" id="KW-1185">Reference proteome</keyword>
<gene>
    <name evidence="2" type="ORF">HB375_14425</name>
</gene>
<protein>
    <submittedName>
        <fullName evidence="2">Uncharacterized protein</fullName>
    </submittedName>
</protein>
<reference evidence="2 3" key="1">
    <citation type="submission" date="2020-03" db="EMBL/GenBank/DDBJ databases">
        <title>The genome sequence of Microvirga sp. c23x22.</title>
        <authorList>
            <person name="Zhang X."/>
        </authorList>
    </citation>
    <scope>NUCLEOTIDE SEQUENCE [LARGE SCALE GENOMIC DNA]</scope>
    <source>
        <strain evidence="3">c23x22</strain>
    </source>
</reference>
<organism evidence="2 3">
    <name type="scientific">Microvirga terricola</name>
    <dbReference type="NCBI Taxonomy" id="2719797"/>
    <lineage>
        <taxon>Bacteria</taxon>
        <taxon>Pseudomonadati</taxon>
        <taxon>Pseudomonadota</taxon>
        <taxon>Alphaproteobacteria</taxon>
        <taxon>Hyphomicrobiales</taxon>
        <taxon>Methylobacteriaceae</taxon>
        <taxon>Microvirga</taxon>
    </lineage>
</organism>
<feature type="region of interest" description="Disordered" evidence="1">
    <location>
        <begin position="113"/>
        <end position="167"/>
    </location>
</feature>
<dbReference type="Proteomes" id="UP000707352">
    <property type="component" value="Unassembled WGS sequence"/>
</dbReference>